<dbReference type="OrthoDB" id="687730at2759"/>
<comment type="caution">
    <text evidence="10">The sequence shown here is derived from an EMBL/GenBank/DDBJ whole genome shotgun (WGS) entry which is preliminary data.</text>
</comment>
<organism evidence="10 11">
    <name type="scientific">Hypsizygus marmoreus</name>
    <name type="common">White beech mushroom</name>
    <name type="synonym">Agaricus marmoreus</name>
    <dbReference type="NCBI Taxonomy" id="39966"/>
    <lineage>
        <taxon>Eukaryota</taxon>
        <taxon>Fungi</taxon>
        <taxon>Dikarya</taxon>
        <taxon>Basidiomycota</taxon>
        <taxon>Agaricomycotina</taxon>
        <taxon>Agaricomycetes</taxon>
        <taxon>Agaricomycetidae</taxon>
        <taxon>Agaricales</taxon>
        <taxon>Tricholomatineae</taxon>
        <taxon>Lyophyllaceae</taxon>
        <taxon>Hypsizygus</taxon>
    </lineage>
</organism>
<dbReference type="Gene3D" id="2.60.200.20">
    <property type="match status" value="1"/>
</dbReference>
<feature type="region of interest" description="Disordered" evidence="7">
    <location>
        <begin position="1"/>
        <end position="80"/>
    </location>
</feature>
<keyword evidence="5" id="KW-0862">Zinc</keyword>
<evidence type="ECO:0000256" key="1">
    <source>
        <dbReference type="ARBA" id="ARBA00022679"/>
    </source>
</evidence>
<dbReference type="Pfam" id="PF17123">
    <property type="entry name" value="zf-RING_11"/>
    <property type="match status" value="1"/>
</dbReference>
<reference evidence="10" key="1">
    <citation type="submission" date="2018-04" db="EMBL/GenBank/DDBJ databases">
        <title>Whole genome sequencing of Hypsizygus marmoreus.</title>
        <authorList>
            <person name="Choi I.-G."/>
            <person name="Min B."/>
            <person name="Kim J.-G."/>
            <person name="Kim S."/>
            <person name="Oh Y.-L."/>
            <person name="Kong W.-S."/>
            <person name="Park H."/>
            <person name="Jeong J."/>
            <person name="Song E.-S."/>
        </authorList>
    </citation>
    <scope>NUCLEOTIDE SEQUENCE [LARGE SCALE GENOMIC DNA]</scope>
    <source>
        <strain evidence="10">51987-8</strain>
    </source>
</reference>
<dbReference type="GO" id="GO:0006511">
    <property type="term" value="P:ubiquitin-dependent protein catabolic process"/>
    <property type="evidence" value="ECO:0007669"/>
    <property type="project" value="TreeGrafter"/>
</dbReference>
<dbReference type="PROSITE" id="PS50089">
    <property type="entry name" value="ZF_RING_2"/>
    <property type="match status" value="1"/>
</dbReference>
<dbReference type="GO" id="GO:0016567">
    <property type="term" value="P:protein ubiquitination"/>
    <property type="evidence" value="ECO:0007669"/>
    <property type="project" value="TreeGrafter"/>
</dbReference>
<dbReference type="GO" id="GO:0000151">
    <property type="term" value="C:ubiquitin ligase complex"/>
    <property type="evidence" value="ECO:0007669"/>
    <property type="project" value="TreeGrafter"/>
</dbReference>
<evidence type="ECO:0000256" key="4">
    <source>
        <dbReference type="ARBA" id="ARBA00022786"/>
    </source>
</evidence>
<feature type="domain" description="FHA" evidence="8">
    <location>
        <begin position="162"/>
        <end position="226"/>
    </location>
</feature>
<evidence type="ECO:0000256" key="3">
    <source>
        <dbReference type="ARBA" id="ARBA00022771"/>
    </source>
</evidence>
<feature type="region of interest" description="Disordered" evidence="7">
    <location>
        <begin position="365"/>
        <end position="410"/>
    </location>
</feature>
<dbReference type="GO" id="GO:0032153">
    <property type="term" value="C:cell division site"/>
    <property type="evidence" value="ECO:0007669"/>
    <property type="project" value="TreeGrafter"/>
</dbReference>
<feature type="compositionally biased region" description="Pro residues" evidence="7">
    <location>
        <begin position="1"/>
        <end position="11"/>
    </location>
</feature>
<keyword evidence="3 6" id="KW-0863">Zinc-finger</keyword>
<evidence type="ECO:0000259" key="8">
    <source>
        <dbReference type="PROSITE" id="PS50006"/>
    </source>
</evidence>
<evidence type="ECO:0000313" key="10">
    <source>
        <dbReference type="EMBL" id="RDB16606.1"/>
    </source>
</evidence>
<dbReference type="InterPro" id="IPR008984">
    <property type="entry name" value="SMAD_FHA_dom_sf"/>
</dbReference>
<dbReference type="STRING" id="39966.A0A369JCK3"/>
<dbReference type="InterPro" id="IPR013083">
    <property type="entry name" value="Znf_RING/FYVE/PHD"/>
</dbReference>
<dbReference type="FunFam" id="2.60.200.20:FF:000044">
    <property type="entry name" value="Chromosome 8, whole genome shotgun sequence"/>
    <property type="match status" value="1"/>
</dbReference>
<dbReference type="SUPFAM" id="SSF49879">
    <property type="entry name" value="SMAD/FHA domain"/>
    <property type="match status" value="1"/>
</dbReference>
<feature type="compositionally biased region" description="Acidic residues" evidence="7">
    <location>
        <begin position="480"/>
        <end position="489"/>
    </location>
</feature>
<name>A0A369JCK3_HYPMA</name>
<sequence length="500" mass="52973">MDPGNESPPPRSTILGNLLRGRPRNSSQSHINTDIRELSPSPPQPPSPSGLVVGHRRSRPATVQPSASHQATTPTGAGLGLSHMLRRRRSAGNVATPSSSTAAPAMPQATIITATITAPPAPTTDNSNAPSHKIHLVPHIESRRSLRFDAIRRDLREGDPPLRIGRFTDRSGLGLAAVNALGSNKLAFKSKVVSRAHAEIWVETGGKFFIKDTKSSSGTFLNHVRLGPANVESRPYAMKDGDILQLGVDYQGGTEDIYKSVKIRIEIGREWQAGANAFNTEALNNIKTLAVSPRSEGKLPINTKSKIPDCCICLFAVSIRQALFIAPCSHTFHYKCIRPLLETHRPAFSCPLCRTFADLDDDVEVEPDEDEDDESANGDAITPAVATAPTKVGEDRGVETETEPDGAPVRIPLRTLRVSGGDVGEVDADGDEVMLDLAVAQTVDSDGELAADPMGQGGVDSEGSGSGRGGGGSPALGDLGEVDGEDVIDIDGTVGGKRKR</sequence>
<keyword evidence="1" id="KW-0808">Transferase</keyword>
<dbReference type="InterPro" id="IPR000253">
    <property type="entry name" value="FHA_dom"/>
</dbReference>
<dbReference type="PANTHER" id="PTHR15067:SF7">
    <property type="entry name" value="E3 UBIQUITIN-PROTEIN LIGASE DMA1-RELATED"/>
    <property type="match status" value="1"/>
</dbReference>
<keyword evidence="4" id="KW-0833">Ubl conjugation pathway</keyword>
<evidence type="ECO:0000256" key="2">
    <source>
        <dbReference type="ARBA" id="ARBA00022723"/>
    </source>
</evidence>
<dbReference type="GO" id="GO:0005829">
    <property type="term" value="C:cytosol"/>
    <property type="evidence" value="ECO:0007669"/>
    <property type="project" value="TreeGrafter"/>
</dbReference>
<dbReference type="SMART" id="SM00184">
    <property type="entry name" value="RING"/>
    <property type="match status" value="1"/>
</dbReference>
<dbReference type="Proteomes" id="UP000076154">
    <property type="component" value="Unassembled WGS sequence"/>
</dbReference>
<feature type="region of interest" description="Disordered" evidence="7">
    <location>
        <begin position="448"/>
        <end position="500"/>
    </location>
</feature>
<dbReference type="GO" id="GO:0061630">
    <property type="term" value="F:ubiquitin protein ligase activity"/>
    <property type="evidence" value="ECO:0007669"/>
    <property type="project" value="TreeGrafter"/>
</dbReference>
<dbReference type="SUPFAM" id="SSF57850">
    <property type="entry name" value="RING/U-box"/>
    <property type="match status" value="1"/>
</dbReference>
<proteinExistence type="predicted"/>
<keyword evidence="11" id="KW-1185">Reference proteome</keyword>
<dbReference type="InParanoid" id="A0A369JCK3"/>
<dbReference type="AlphaFoldDB" id="A0A369JCK3"/>
<dbReference type="GO" id="GO:0008270">
    <property type="term" value="F:zinc ion binding"/>
    <property type="evidence" value="ECO:0007669"/>
    <property type="project" value="UniProtKB-KW"/>
</dbReference>
<dbReference type="EMBL" id="LUEZ02000124">
    <property type="protein sequence ID" value="RDB16606.1"/>
    <property type="molecule type" value="Genomic_DNA"/>
</dbReference>
<evidence type="ECO:0000256" key="6">
    <source>
        <dbReference type="PROSITE-ProRule" id="PRU00175"/>
    </source>
</evidence>
<evidence type="ECO:0000256" key="7">
    <source>
        <dbReference type="SAM" id="MobiDB-lite"/>
    </source>
</evidence>
<dbReference type="PROSITE" id="PS50006">
    <property type="entry name" value="FHA_DOMAIN"/>
    <property type="match status" value="1"/>
</dbReference>
<feature type="compositionally biased region" description="Gly residues" evidence="7">
    <location>
        <begin position="455"/>
        <end position="474"/>
    </location>
</feature>
<dbReference type="Pfam" id="PF00498">
    <property type="entry name" value="FHA"/>
    <property type="match status" value="1"/>
</dbReference>
<accession>A0A369JCK3</accession>
<dbReference type="InterPro" id="IPR001841">
    <property type="entry name" value="Znf_RING"/>
</dbReference>
<gene>
    <name evidence="10" type="primary">dma1</name>
    <name evidence="10" type="ORF">Hypma_002795</name>
</gene>
<protein>
    <submittedName>
        <fullName evidence="10">E3 ubiquitin-protein ligase dma1</fullName>
    </submittedName>
</protein>
<evidence type="ECO:0000256" key="5">
    <source>
        <dbReference type="ARBA" id="ARBA00022833"/>
    </source>
</evidence>
<dbReference type="Gene3D" id="3.30.40.10">
    <property type="entry name" value="Zinc/RING finger domain, C3HC4 (zinc finger)"/>
    <property type="match status" value="1"/>
</dbReference>
<feature type="compositionally biased region" description="Polar residues" evidence="7">
    <location>
        <begin position="61"/>
        <end position="75"/>
    </location>
</feature>
<dbReference type="PANTHER" id="PTHR15067">
    <property type="entry name" value="E3 UBIQUITIN-PROTEIN LIGASE RNF8"/>
    <property type="match status" value="1"/>
</dbReference>
<dbReference type="SMART" id="SM00240">
    <property type="entry name" value="FHA"/>
    <property type="match status" value="1"/>
</dbReference>
<keyword evidence="2" id="KW-0479">Metal-binding</keyword>
<evidence type="ECO:0000313" key="11">
    <source>
        <dbReference type="Proteomes" id="UP000076154"/>
    </source>
</evidence>
<evidence type="ECO:0000259" key="9">
    <source>
        <dbReference type="PROSITE" id="PS50089"/>
    </source>
</evidence>
<feature type="domain" description="RING-type" evidence="9">
    <location>
        <begin position="310"/>
        <end position="354"/>
    </location>
</feature>
<feature type="compositionally biased region" description="Acidic residues" evidence="7">
    <location>
        <begin position="365"/>
        <end position="376"/>
    </location>
</feature>